<dbReference type="Proteomes" id="UP001212401">
    <property type="component" value="Unassembled WGS sequence"/>
</dbReference>
<evidence type="ECO:0000256" key="10">
    <source>
        <dbReference type="ARBA" id="ARBA00023169"/>
    </source>
</evidence>
<name>A0AAW5WTA0_9LACO</name>
<keyword evidence="7" id="KW-0972">Capsule biogenesis/degradation</keyword>
<proteinExistence type="inferred from homology"/>
<dbReference type="Pfam" id="PF02706">
    <property type="entry name" value="Wzz"/>
    <property type="match status" value="1"/>
</dbReference>
<dbReference type="GO" id="GO:0000271">
    <property type="term" value="P:polysaccharide biosynthetic process"/>
    <property type="evidence" value="ECO:0007669"/>
    <property type="project" value="UniProtKB-KW"/>
</dbReference>
<evidence type="ECO:0000256" key="2">
    <source>
        <dbReference type="ARBA" id="ARBA00005132"/>
    </source>
</evidence>
<accession>A0AAW5WTA0</accession>
<evidence type="ECO:0000256" key="7">
    <source>
        <dbReference type="ARBA" id="ARBA00022903"/>
    </source>
</evidence>
<comment type="similarity">
    <text evidence="3">Belongs to the CpsC/CapA family.</text>
</comment>
<feature type="domain" description="Polysaccharide chain length determinant N-terminal" evidence="13">
    <location>
        <begin position="16"/>
        <end position="105"/>
    </location>
</feature>
<dbReference type="GO" id="GO:0004713">
    <property type="term" value="F:protein tyrosine kinase activity"/>
    <property type="evidence" value="ECO:0007669"/>
    <property type="project" value="TreeGrafter"/>
</dbReference>
<dbReference type="RefSeq" id="WP_269296000.1">
    <property type="nucleotide sequence ID" value="NZ_CALVCD010000007.1"/>
</dbReference>
<evidence type="ECO:0000256" key="4">
    <source>
        <dbReference type="ARBA" id="ARBA00020739"/>
    </source>
</evidence>
<evidence type="ECO:0000313" key="14">
    <source>
        <dbReference type="EMBL" id="MCZ3667766.1"/>
    </source>
</evidence>
<sequence>MNETQTANQKQYDDGSITLWQLLRIMKRHFFLILIMTVLIAGGGFAIAKYALEPQYTSTAQILVNQKDATANGQAFNNQQAAVQMISTYKELITNHQILSSAQKQLAQPEDTDQPAYQLSYKKLKKMVSVRTIQNAQVFELRVKAPNAQEAATIANTVTDTFQNKIKKIMGFNNTKVTSRAIVPTKPSFPNVLLFTLGGALLGLFLGTVVAVFEEVD</sequence>
<dbReference type="InterPro" id="IPR003856">
    <property type="entry name" value="LPS_length_determ_N"/>
</dbReference>
<dbReference type="InterPro" id="IPR050445">
    <property type="entry name" value="Bact_polysacc_biosynth/exp"/>
</dbReference>
<evidence type="ECO:0000256" key="11">
    <source>
        <dbReference type="ARBA" id="ARBA00045736"/>
    </source>
</evidence>
<keyword evidence="6 12" id="KW-0812">Transmembrane</keyword>
<evidence type="ECO:0000256" key="8">
    <source>
        <dbReference type="ARBA" id="ARBA00022989"/>
    </source>
</evidence>
<evidence type="ECO:0000256" key="9">
    <source>
        <dbReference type="ARBA" id="ARBA00023136"/>
    </source>
</evidence>
<keyword evidence="9 12" id="KW-0472">Membrane</keyword>
<protein>
    <recommendedName>
        <fullName evidence="4">Capsular polysaccharide biosynthesis protein CpsC</fullName>
    </recommendedName>
</protein>
<comment type="function">
    <text evidence="11">Required for CpsD phosphorylation. Involved in the regulation of capsular polysaccharide biosynthesis. May be part of a complex that directs the coordinated polymerization and export to the cell surface of the capsular polysaccharide.</text>
</comment>
<organism evidence="14 15">
    <name type="scientific">Limosilactobacillus vaginalis</name>
    <dbReference type="NCBI Taxonomy" id="1633"/>
    <lineage>
        <taxon>Bacteria</taxon>
        <taxon>Bacillati</taxon>
        <taxon>Bacillota</taxon>
        <taxon>Bacilli</taxon>
        <taxon>Lactobacillales</taxon>
        <taxon>Lactobacillaceae</taxon>
        <taxon>Limosilactobacillus</taxon>
    </lineage>
</organism>
<reference evidence="14" key="1">
    <citation type="submission" date="2022-01" db="EMBL/GenBank/DDBJ databases">
        <title>VMRC isolate genome collection.</title>
        <authorList>
            <person name="France M."/>
            <person name="Rutt L."/>
            <person name="Humphrys M."/>
            <person name="Ravel J."/>
        </authorList>
    </citation>
    <scope>NUCLEOTIDE SEQUENCE</scope>
    <source>
        <strain evidence="14">C0048A1</strain>
    </source>
</reference>
<keyword evidence="5" id="KW-1003">Cell membrane</keyword>
<evidence type="ECO:0000256" key="6">
    <source>
        <dbReference type="ARBA" id="ARBA00022692"/>
    </source>
</evidence>
<evidence type="ECO:0000313" key="15">
    <source>
        <dbReference type="Proteomes" id="UP001212401"/>
    </source>
</evidence>
<evidence type="ECO:0000256" key="5">
    <source>
        <dbReference type="ARBA" id="ARBA00022475"/>
    </source>
</evidence>
<comment type="pathway">
    <text evidence="2">Capsule biogenesis; capsule polysaccharide biosynthesis.</text>
</comment>
<evidence type="ECO:0000256" key="12">
    <source>
        <dbReference type="SAM" id="Phobius"/>
    </source>
</evidence>
<comment type="caution">
    <text evidence="14">The sequence shown here is derived from an EMBL/GenBank/DDBJ whole genome shotgun (WGS) entry which is preliminary data.</text>
</comment>
<evidence type="ECO:0000256" key="1">
    <source>
        <dbReference type="ARBA" id="ARBA00004651"/>
    </source>
</evidence>
<dbReference type="PANTHER" id="PTHR32309">
    <property type="entry name" value="TYROSINE-PROTEIN KINASE"/>
    <property type="match status" value="1"/>
</dbReference>
<feature type="transmembrane region" description="Helical" evidence="12">
    <location>
        <begin position="30"/>
        <end position="52"/>
    </location>
</feature>
<dbReference type="GO" id="GO:0005886">
    <property type="term" value="C:plasma membrane"/>
    <property type="evidence" value="ECO:0007669"/>
    <property type="project" value="UniProtKB-SubCell"/>
</dbReference>
<dbReference type="AlphaFoldDB" id="A0AAW5WTA0"/>
<evidence type="ECO:0000256" key="3">
    <source>
        <dbReference type="ARBA" id="ARBA00006683"/>
    </source>
</evidence>
<feature type="transmembrane region" description="Helical" evidence="12">
    <location>
        <begin position="192"/>
        <end position="213"/>
    </location>
</feature>
<keyword evidence="10" id="KW-0270">Exopolysaccharide synthesis</keyword>
<keyword evidence="8 12" id="KW-1133">Transmembrane helix</keyword>
<gene>
    <name evidence="14" type="ORF">L2724_05635</name>
</gene>
<evidence type="ECO:0000259" key="13">
    <source>
        <dbReference type="Pfam" id="PF02706"/>
    </source>
</evidence>
<dbReference type="PANTHER" id="PTHR32309:SF13">
    <property type="entry name" value="FERRIC ENTEROBACTIN TRANSPORT PROTEIN FEPE"/>
    <property type="match status" value="1"/>
</dbReference>
<comment type="subcellular location">
    <subcellularLocation>
        <location evidence="1">Cell membrane</location>
        <topology evidence="1">Multi-pass membrane protein</topology>
    </subcellularLocation>
</comment>
<dbReference type="EMBL" id="JAKHPH010000012">
    <property type="protein sequence ID" value="MCZ3667766.1"/>
    <property type="molecule type" value="Genomic_DNA"/>
</dbReference>